<name>A0A010RTG2_PSEFL</name>
<protein>
    <submittedName>
        <fullName evidence="1">Uncharacterized protein</fullName>
    </submittedName>
</protein>
<evidence type="ECO:0000313" key="1">
    <source>
        <dbReference type="EMBL" id="EXF92234.1"/>
    </source>
</evidence>
<proteinExistence type="predicted"/>
<sequence length="45" mass="5151">MIKADSFFLHDKSKTPPEIGGVFTGLDELRRIRTLSQLKKYTSQP</sequence>
<reference evidence="1 2" key="1">
    <citation type="journal article" date="2011" name="J. Bacteriol.">
        <title>Draft genome sequence of the polycyclic aromatic hydrocarbon-degrading, genetically engineered bioluminescent bioreporter Pseudomonas fluorescens HK44.</title>
        <authorList>
            <person name="Chauhan A."/>
            <person name="Layton A.C."/>
            <person name="Williams D.E."/>
            <person name="Smartt A.E."/>
            <person name="Ripp S."/>
            <person name="Karpinets T.V."/>
            <person name="Brown S.D."/>
            <person name="Sayler G.S."/>
        </authorList>
    </citation>
    <scope>NUCLEOTIDE SEQUENCE [LARGE SCALE GENOMIC DNA]</scope>
    <source>
        <strain evidence="1 2">HK44</strain>
    </source>
</reference>
<organism evidence="1 2">
    <name type="scientific">Pseudomonas fluorescens HK44</name>
    <dbReference type="NCBI Taxonomy" id="1042209"/>
    <lineage>
        <taxon>Bacteria</taxon>
        <taxon>Pseudomonadati</taxon>
        <taxon>Pseudomonadota</taxon>
        <taxon>Gammaproteobacteria</taxon>
        <taxon>Pseudomonadales</taxon>
        <taxon>Pseudomonadaceae</taxon>
        <taxon>Pseudomonas</taxon>
    </lineage>
</organism>
<accession>A0A010RTG2</accession>
<evidence type="ECO:0000313" key="2">
    <source>
        <dbReference type="Proteomes" id="UP000022611"/>
    </source>
</evidence>
<dbReference type="EMBL" id="AFOY02000019">
    <property type="protein sequence ID" value="EXF92234.1"/>
    <property type="molecule type" value="Genomic_DNA"/>
</dbReference>
<comment type="caution">
    <text evidence="1">The sequence shown here is derived from an EMBL/GenBank/DDBJ whole genome shotgun (WGS) entry which is preliminary data.</text>
</comment>
<gene>
    <name evidence="1" type="ORF">HK44_013805</name>
</gene>
<dbReference type="Proteomes" id="UP000022611">
    <property type="component" value="Unassembled WGS sequence"/>
</dbReference>
<dbReference type="HOGENOM" id="CLU_3204132_0_0_6"/>
<dbReference type="PATRIC" id="fig|1042209.11.peg.5180"/>
<dbReference type="AlphaFoldDB" id="A0A010RTG2"/>